<keyword evidence="1" id="KW-0479">Metal-binding</keyword>
<dbReference type="AlphaFoldDB" id="A0AA88VQ70"/>
<sequence>MSEKSDHFGIESRWKTLNETYELKENRWLQNVYTIRQKWAKAYLKDTFFDGMTTSGRIPFETYVQCVDIAKTIESEARDFREKRSQD</sequence>
<dbReference type="GO" id="GO:0008270">
    <property type="term" value="F:zinc ion binding"/>
    <property type="evidence" value="ECO:0007669"/>
    <property type="project" value="UniProtKB-UniRule"/>
</dbReference>
<dbReference type="GO" id="GO:0005634">
    <property type="term" value="C:nucleus"/>
    <property type="evidence" value="ECO:0007669"/>
    <property type="project" value="UniProtKB-SubCell"/>
</dbReference>
<feature type="non-terminal residue" evidence="2">
    <location>
        <position position="87"/>
    </location>
</feature>
<gene>
    <name evidence="2" type="ORF">RJ639_008073</name>
</gene>
<keyword evidence="1" id="KW-0862">Zinc</keyword>
<keyword evidence="3" id="KW-1185">Reference proteome</keyword>
<organism evidence="2 3">
    <name type="scientific">Escallonia herrerae</name>
    <dbReference type="NCBI Taxonomy" id="1293975"/>
    <lineage>
        <taxon>Eukaryota</taxon>
        <taxon>Viridiplantae</taxon>
        <taxon>Streptophyta</taxon>
        <taxon>Embryophyta</taxon>
        <taxon>Tracheophyta</taxon>
        <taxon>Spermatophyta</taxon>
        <taxon>Magnoliopsida</taxon>
        <taxon>eudicotyledons</taxon>
        <taxon>Gunneridae</taxon>
        <taxon>Pentapetalae</taxon>
        <taxon>asterids</taxon>
        <taxon>campanulids</taxon>
        <taxon>Escalloniales</taxon>
        <taxon>Escalloniaceae</taxon>
        <taxon>Escallonia</taxon>
    </lineage>
</organism>
<comment type="subcellular location">
    <subcellularLocation>
        <location evidence="1">Nucleus</location>
    </subcellularLocation>
</comment>
<protein>
    <recommendedName>
        <fullName evidence="1">Protein FAR1-RELATED SEQUENCE</fullName>
    </recommendedName>
</protein>
<accession>A0AA88VQ70</accession>
<name>A0AA88VQ70_9ASTE</name>
<evidence type="ECO:0000256" key="1">
    <source>
        <dbReference type="RuleBase" id="RU367018"/>
    </source>
</evidence>
<comment type="function">
    <text evidence="1">Putative transcription activator involved in regulating light control of development.</text>
</comment>
<reference evidence="2" key="1">
    <citation type="submission" date="2022-12" db="EMBL/GenBank/DDBJ databases">
        <title>Draft genome assemblies for two species of Escallonia (Escalloniales).</title>
        <authorList>
            <person name="Chanderbali A."/>
            <person name="Dervinis C."/>
            <person name="Anghel I."/>
            <person name="Soltis D."/>
            <person name="Soltis P."/>
            <person name="Zapata F."/>
        </authorList>
    </citation>
    <scope>NUCLEOTIDE SEQUENCE</scope>
    <source>
        <strain evidence="2">UCBG64.0493</strain>
        <tissue evidence="2">Leaf</tissue>
    </source>
</reference>
<keyword evidence="1" id="KW-0863">Zinc-finger</keyword>
<evidence type="ECO:0000313" key="2">
    <source>
        <dbReference type="EMBL" id="KAK3013311.1"/>
    </source>
</evidence>
<comment type="similarity">
    <text evidence="1">Belongs to the FHY3/FAR1 family.</text>
</comment>
<dbReference type="Proteomes" id="UP001188597">
    <property type="component" value="Unassembled WGS sequence"/>
</dbReference>
<comment type="caution">
    <text evidence="2">The sequence shown here is derived from an EMBL/GenBank/DDBJ whole genome shotgun (WGS) entry which is preliminary data.</text>
</comment>
<evidence type="ECO:0000313" key="3">
    <source>
        <dbReference type="Proteomes" id="UP001188597"/>
    </source>
</evidence>
<dbReference type="InterPro" id="IPR031052">
    <property type="entry name" value="FHY3/FAR1"/>
</dbReference>
<keyword evidence="1" id="KW-0539">Nucleus</keyword>
<dbReference type="PANTHER" id="PTHR31669">
    <property type="entry name" value="PROTEIN FAR1-RELATED SEQUENCE 10-RELATED"/>
    <property type="match status" value="1"/>
</dbReference>
<dbReference type="EMBL" id="JAVXUP010001307">
    <property type="protein sequence ID" value="KAK3013311.1"/>
    <property type="molecule type" value="Genomic_DNA"/>
</dbReference>
<dbReference type="GO" id="GO:0006355">
    <property type="term" value="P:regulation of DNA-templated transcription"/>
    <property type="evidence" value="ECO:0007669"/>
    <property type="project" value="UniProtKB-UniRule"/>
</dbReference>
<proteinExistence type="inferred from homology"/>
<dbReference type="PANTHER" id="PTHR31669:SF251">
    <property type="entry name" value="PROTEIN FAR1-RELATED SEQUENCE"/>
    <property type="match status" value="1"/>
</dbReference>